<feature type="region of interest" description="Disordered" evidence="1">
    <location>
        <begin position="62"/>
        <end position="91"/>
    </location>
</feature>
<evidence type="ECO:0000313" key="3">
    <source>
        <dbReference type="Proteomes" id="UP000033067"/>
    </source>
</evidence>
<organism evidence="2 3">
    <name type="scientific">Pseudoxanthomonas suwonensis</name>
    <dbReference type="NCBI Taxonomy" id="314722"/>
    <lineage>
        <taxon>Bacteria</taxon>
        <taxon>Pseudomonadati</taxon>
        <taxon>Pseudomonadota</taxon>
        <taxon>Gammaproteobacteria</taxon>
        <taxon>Lysobacterales</taxon>
        <taxon>Lysobacteraceae</taxon>
        <taxon>Pseudoxanthomonas</taxon>
    </lineage>
</organism>
<evidence type="ECO:0000256" key="1">
    <source>
        <dbReference type="SAM" id="MobiDB-lite"/>
    </source>
</evidence>
<keyword evidence="3" id="KW-1185">Reference proteome</keyword>
<reference evidence="2 3" key="1">
    <citation type="journal article" date="2015" name="Genome Announc.">
        <title>Complete Genome Sequence of Pseudoxanthomonas suwonensis Strain J1, a Cellulose-Degrading Bacterium Isolated from Leaf- and Wood-Enriched Soil.</title>
        <authorList>
            <person name="Hou L."/>
            <person name="Jiang J."/>
            <person name="Xu Z."/>
            <person name="Zhou Y."/>
            <person name="Leung F.C."/>
        </authorList>
    </citation>
    <scope>NUCLEOTIDE SEQUENCE [LARGE SCALE GENOMIC DNA]</scope>
    <source>
        <strain evidence="2 3">J1</strain>
    </source>
</reference>
<proteinExistence type="predicted"/>
<dbReference type="RefSeq" id="WP_052632082.1">
    <property type="nucleotide sequence ID" value="NZ_CP011144.1"/>
</dbReference>
<accession>A0A0E3Z2W6</accession>
<protein>
    <submittedName>
        <fullName evidence="2">Uncharacterized protein</fullName>
    </submittedName>
</protein>
<dbReference type="PATRIC" id="fig|314722.6.peg.2223"/>
<gene>
    <name evidence="2" type="ORF">WQ53_10335</name>
</gene>
<dbReference type="Proteomes" id="UP000033067">
    <property type="component" value="Chromosome"/>
</dbReference>
<dbReference type="OrthoDB" id="6028411at2"/>
<dbReference type="KEGG" id="psuw:WQ53_10335"/>
<evidence type="ECO:0000313" key="2">
    <source>
        <dbReference type="EMBL" id="AKC87084.1"/>
    </source>
</evidence>
<dbReference type="EMBL" id="CP011144">
    <property type="protein sequence ID" value="AKC87084.1"/>
    <property type="molecule type" value="Genomic_DNA"/>
</dbReference>
<feature type="region of interest" description="Disordered" evidence="1">
    <location>
        <begin position="1"/>
        <end position="26"/>
    </location>
</feature>
<dbReference type="AlphaFoldDB" id="A0A0E3Z2W6"/>
<name>A0A0E3Z2W6_9GAMM</name>
<sequence>MATRKPIKSVPPRRPAGEPSKPTRALTSERISDDLAAFERAGGQIEVLGTTRVLQRVAELEAQKAQDGTGKGEGGSESASGERQLKVGSGG</sequence>